<feature type="compositionally biased region" description="Acidic residues" evidence="1">
    <location>
        <begin position="83"/>
        <end position="140"/>
    </location>
</feature>
<comment type="caution">
    <text evidence="3">The sequence shown here is derived from an EMBL/GenBank/DDBJ whole genome shotgun (WGS) entry which is preliminary data.</text>
</comment>
<feature type="compositionally biased region" description="Acidic residues" evidence="1">
    <location>
        <begin position="595"/>
        <end position="606"/>
    </location>
</feature>
<sequence length="606" mass="66767">MKIKRLSAGIVGFSMLLSSTGLSVQAAELEENVSESSAVEVSSSESGPSGESTSSEETSTSSAAEDVTEDAASTVESDSTNEAGEENEAEMADETEKEESSEEEASNDELNEETTEDEAEEELEEEEEKEECEHVDEDEDGVCDLCGEIIEEEEEEIEDENLGKIIGFRDLGVVTFDYEPTADEIKETLPSKATAVVKGKESNDEISVSISFSDSAIEDIASQIADSKGEGSEATFTLKAEVSTSKDFAEGVSSPEVELRLVDEGFKLVFTELEDEETGIKVKGMMPENATLEVTEGEDVVATASTIFDEVFSRFDMENDSVDSVFLVNNCSVVVKDADGNVFTPEEKLLVTQSLTEEMVENIAGNQFSIYNESGDSIEHSFNADLREITFLSDSLEEQFTTFGIKTEAVYQINFEFRSLETDEVLFATESRYLQDTEIVLPEYIANEYEVLDWESVDQTAIRDASYVKYIDSKKYDVTKGDKSYELTVESYGDELTVENTEDEQKELPETTDTNDVAEENAAEEVERLKKELSEEAGSNDATEEILDEILYKEIELDGLTVVIDEPETTSETSVEETETAEENTETADTTEATDTNDTEAAVVEE</sequence>
<protein>
    <submittedName>
        <fullName evidence="3">Uncharacterized protein</fullName>
    </submittedName>
</protein>
<accession>A0A927U995</accession>
<evidence type="ECO:0000256" key="1">
    <source>
        <dbReference type="SAM" id="MobiDB-lite"/>
    </source>
</evidence>
<evidence type="ECO:0000313" key="3">
    <source>
        <dbReference type="EMBL" id="MBE5920679.1"/>
    </source>
</evidence>
<dbReference type="AlphaFoldDB" id="A0A927U995"/>
<feature type="region of interest" description="Disordered" evidence="1">
    <location>
        <begin position="563"/>
        <end position="606"/>
    </location>
</feature>
<evidence type="ECO:0000313" key="4">
    <source>
        <dbReference type="Proteomes" id="UP000766246"/>
    </source>
</evidence>
<reference evidence="3" key="1">
    <citation type="submission" date="2019-04" db="EMBL/GenBank/DDBJ databases">
        <title>Evolution of Biomass-Degrading Anaerobic Consortia Revealed by Metagenomics.</title>
        <authorList>
            <person name="Peng X."/>
        </authorList>
    </citation>
    <scope>NUCLEOTIDE SEQUENCE</scope>
    <source>
        <strain evidence="3">SIG311</strain>
    </source>
</reference>
<feature type="compositionally biased region" description="Low complexity" evidence="1">
    <location>
        <begin position="34"/>
        <end position="65"/>
    </location>
</feature>
<keyword evidence="2" id="KW-0732">Signal</keyword>
<feature type="chain" id="PRO_5037619459" evidence="2">
    <location>
        <begin position="27"/>
        <end position="606"/>
    </location>
</feature>
<dbReference type="EMBL" id="SVER01000044">
    <property type="protein sequence ID" value="MBE5920679.1"/>
    <property type="molecule type" value="Genomic_DNA"/>
</dbReference>
<dbReference type="Proteomes" id="UP000766246">
    <property type="component" value="Unassembled WGS sequence"/>
</dbReference>
<feature type="compositionally biased region" description="Acidic residues" evidence="1">
    <location>
        <begin position="565"/>
        <end position="586"/>
    </location>
</feature>
<feature type="region of interest" description="Disordered" evidence="1">
    <location>
        <begin position="497"/>
        <end position="519"/>
    </location>
</feature>
<evidence type="ECO:0000256" key="2">
    <source>
        <dbReference type="SAM" id="SignalP"/>
    </source>
</evidence>
<name>A0A927U995_9FIRM</name>
<feature type="region of interest" description="Disordered" evidence="1">
    <location>
        <begin position="30"/>
        <end position="140"/>
    </location>
</feature>
<proteinExistence type="predicted"/>
<organism evidence="3 4">
    <name type="scientific">Pseudobutyrivibrio ruminis</name>
    <dbReference type="NCBI Taxonomy" id="46206"/>
    <lineage>
        <taxon>Bacteria</taxon>
        <taxon>Bacillati</taxon>
        <taxon>Bacillota</taxon>
        <taxon>Clostridia</taxon>
        <taxon>Lachnospirales</taxon>
        <taxon>Lachnospiraceae</taxon>
        <taxon>Pseudobutyrivibrio</taxon>
    </lineage>
</organism>
<feature type="signal peptide" evidence="2">
    <location>
        <begin position="1"/>
        <end position="26"/>
    </location>
</feature>
<gene>
    <name evidence="3" type="ORF">E7272_12680</name>
</gene>